<reference evidence="2" key="1">
    <citation type="journal article" date="2023" name="Hortic. Res.">
        <title>A chromosome-level phased genome enabling allele-level studies in sweet orange: a case study on citrus Huanglongbing tolerance.</title>
        <authorList>
            <person name="Wu B."/>
            <person name="Yu Q."/>
            <person name="Deng Z."/>
            <person name="Duan Y."/>
            <person name="Luo F."/>
            <person name="Gmitter F. Jr."/>
        </authorList>
    </citation>
    <scope>NUCLEOTIDE SEQUENCE [LARGE SCALE GENOMIC DNA]</scope>
    <source>
        <strain evidence="2">cv. Valencia</strain>
    </source>
</reference>
<organism evidence="1 2">
    <name type="scientific">Citrus sinensis</name>
    <name type="common">Sweet orange</name>
    <name type="synonym">Citrus aurantium var. sinensis</name>
    <dbReference type="NCBI Taxonomy" id="2711"/>
    <lineage>
        <taxon>Eukaryota</taxon>
        <taxon>Viridiplantae</taxon>
        <taxon>Streptophyta</taxon>
        <taxon>Embryophyta</taxon>
        <taxon>Tracheophyta</taxon>
        <taxon>Spermatophyta</taxon>
        <taxon>Magnoliopsida</taxon>
        <taxon>eudicotyledons</taxon>
        <taxon>Gunneridae</taxon>
        <taxon>Pentapetalae</taxon>
        <taxon>rosids</taxon>
        <taxon>malvids</taxon>
        <taxon>Sapindales</taxon>
        <taxon>Rutaceae</taxon>
        <taxon>Aurantioideae</taxon>
        <taxon>Citrus</taxon>
    </lineage>
</organism>
<evidence type="ECO:0000313" key="1">
    <source>
        <dbReference type="EMBL" id="KAH9806078.1"/>
    </source>
</evidence>
<name>A0ACB8P7M6_CITSI</name>
<protein>
    <submittedName>
        <fullName evidence="1">Diacylglycerol kinase 7</fullName>
    </submittedName>
</protein>
<proteinExistence type="predicted"/>
<accession>A0ACB8P7M6</accession>
<gene>
    <name evidence="1" type="ORF">KPL71_002649</name>
</gene>
<dbReference type="Proteomes" id="UP000829398">
    <property type="component" value="Chromosome 1"/>
</dbReference>
<evidence type="ECO:0000313" key="2">
    <source>
        <dbReference type="Proteomes" id="UP000829398"/>
    </source>
</evidence>
<keyword evidence="2" id="KW-1185">Reference proteome</keyword>
<comment type="caution">
    <text evidence="1">The sequence shown here is derived from an EMBL/GenBank/DDBJ whole genome shotgun (WGS) entry which is preliminary data.</text>
</comment>
<dbReference type="EMBL" id="CM039170">
    <property type="protein sequence ID" value="KAH9806078.1"/>
    <property type="molecule type" value="Genomic_DNA"/>
</dbReference>
<keyword evidence="1" id="KW-0808">Transferase</keyword>
<sequence>MDSPSSTTRIAARSSMIDSIRGCGLSGMRIDKEDLRRKLSIPEYLRVAMSNAIRRKEGEPPADTCQSDVIVDGNGVQPPEAPMVVFINSRSGGRHGPELKERLQELMGKEQVFDLSEVKPHEFVQYGLACLEKLAELGDFCAKDTRQKMRIVVAGGDGTVGWVLGSVGELNKQGREPVPPVAIIPLGTGNDLSRSFGWVCFSFVFILIFPIIYLYCLFSCCFECLIQGGSFPFAWKSAVKRTLQRASAGPICRLDSWHAVIQMPSGEVVDPPHSLKPTEDCALDQGLQIEGALPEKVNCYEGVFYNYFSIGMDAQVAYGFHHLRNEKPYLAQGPISNKLIYSGYSCTQGWFLTPCISDPNLRGLKNILRMHVKKVNCSEWEQVAVPKSVRAIVALNLHNYASGRNPWGNLSPEYLEKKGFVEAHADDGLLEIFGLKQGWHASFVMVELISAKHIAQAAAIRLEFRGGEWKDAFMQMDGEPWKQPLNRDYSTFVEIKRVPFQSLMISGE</sequence>
<keyword evidence="1" id="KW-0418">Kinase</keyword>